<dbReference type="AlphaFoldDB" id="A0AAX6NCJ2"/>
<sequence>MGKKTYYIVLAIVVLLIIGTIYNYLSFTHIAPGLKDDVPKYFV</sequence>
<evidence type="ECO:0000313" key="2">
    <source>
        <dbReference type="EMBL" id="MDU9693214.1"/>
    </source>
</evidence>
<proteinExistence type="predicted"/>
<accession>A0AAX6NCJ2</accession>
<reference evidence="2" key="2">
    <citation type="submission" date="2022-12" db="EMBL/GenBank/DDBJ databases">
        <authorList>
            <person name="Dechsakulwatana C."/>
            <person name="Rungsihiranrut A."/>
            <person name="Muangchinda C."/>
            <person name="Ningthoujam R."/>
            <person name="Klankeo P."/>
            <person name="Pinyakong O."/>
        </authorList>
    </citation>
    <scope>NUCLEOTIDE SEQUENCE</scope>
    <source>
        <strain evidence="2">TL01-2</strain>
    </source>
</reference>
<dbReference type="EMBL" id="JAPTGD010000002">
    <property type="protein sequence ID" value="MDU9693214.1"/>
    <property type="molecule type" value="Genomic_DNA"/>
</dbReference>
<keyword evidence="1" id="KW-0812">Transmembrane</keyword>
<protein>
    <submittedName>
        <fullName evidence="2">Uncharacterized protein</fullName>
    </submittedName>
</protein>
<feature type="transmembrane region" description="Helical" evidence="1">
    <location>
        <begin position="6"/>
        <end position="25"/>
    </location>
</feature>
<reference evidence="2" key="1">
    <citation type="journal article" date="2022" name="J Environ Chem Eng">
        <title>Biodegradation of petroleum oil using a constructed nonpathogenic and heavy metal-tolerant bacterial consortium isolated from marine sponges.</title>
        <authorList>
            <person name="Dechsakulwatana C."/>
            <person name="Rungsihiranrut A."/>
            <person name="Muangchinda C."/>
            <person name="Ningthoujam R."/>
            <person name="Klankeo P."/>
            <person name="Pinyakong O."/>
        </authorList>
    </citation>
    <scope>NUCLEOTIDE SEQUENCE</scope>
    <source>
        <strain evidence="2">TL01-2</strain>
    </source>
</reference>
<comment type="caution">
    <text evidence="2">The sequence shown here is derived from an EMBL/GenBank/DDBJ whole genome shotgun (WGS) entry which is preliminary data.</text>
</comment>
<dbReference type="Proteomes" id="UP001269400">
    <property type="component" value="Unassembled WGS sequence"/>
</dbReference>
<keyword evidence="1" id="KW-1133">Transmembrane helix</keyword>
<organism evidence="2 3">
    <name type="scientific">Priestia aryabhattai</name>
    <name type="common">Bacillus aryabhattai</name>
    <dbReference type="NCBI Taxonomy" id="412384"/>
    <lineage>
        <taxon>Bacteria</taxon>
        <taxon>Bacillati</taxon>
        <taxon>Bacillota</taxon>
        <taxon>Bacilli</taxon>
        <taxon>Bacillales</taxon>
        <taxon>Bacillaceae</taxon>
        <taxon>Priestia</taxon>
    </lineage>
</organism>
<dbReference type="RefSeq" id="WP_316910443.1">
    <property type="nucleotide sequence ID" value="NZ_JAPTGD010000002.1"/>
</dbReference>
<keyword evidence="1" id="KW-0472">Membrane</keyword>
<evidence type="ECO:0000256" key="1">
    <source>
        <dbReference type="SAM" id="Phobius"/>
    </source>
</evidence>
<gene>
    <name evidence="2" type="ORF">O0Q50_18730</name>
</gene>
<evidence type="ECO:0000313" key="3">
    <source>
        <dbReference type="Proteomes" id="UP001269400"/>
    </source>
</evidence>
<name>A0AAX6NCJ2_PRIAR</name>